<dbReference type="Pfam" id="PF01467">
    <property type="entry name" value="CTP_transf_like"/>
    <property type="match status" value="1"/>
</dbReference>
<name>A0A5N7MG98_9HYPH</name>
<dbReference type="GO" id="GO:0009435">
    <property type="term" value="P:NAD+ biosynthetic process"/>
    <property type="evidence" value="ECO:0007669"/>
    <property type="project" value="UniProtKB-UniRule"/>
</dbReference>
<keyword evidence="5 11" id="KW-0808">Transferase</keyword>
<accession>A0A5N7MG98</accession>
<dbReference type="NCBIfam" id="NF000845">
    <property type="entry name" value="PRK00071.2-4"/>
    <property type="match status" value="1"/>
</dbReference>
<evidence type="ECO:0000256" key="3">
    <source>
        <dbReference type="ARBA" id="ARBA00009014"/>
    </source>
</evidence>
<evidence type="ECO:0000256" key="2">
    <source>
        <dbReference type="ARBA" id="ARBA00005019"/>
    </source>
</evidence>
<keyword evidence="4 11" id="KW-0662">Pyridine nucleotide biosynthesis</keyword>
<evidence type="ECO:0000256" key="6">
    <source>
        <dbReference type="ARBA" id="ARBA00022695"/>
    </source>
</evidence>
<dbReference type="CDD" id="cd02165">
    <property type="entry name" value="NMNAT"/>
    <property type="match status" value="1"/>
</dbReference>
<dbReference type="NCBIfam" id="NF000843">
    <property type="entry name" value="PRK00071.2-2"/>
    <property type="match status" value="1"/>
</dbReference>
<gene>
    <name evidence="11" type="primary">nadD</name>
    <name evidence="13" type="ORF">FS320_08030</name>
</gene>
<comment type="caution">
    <text evidence="13">The sequence shown here is derived from an EMBL/GenBank/DDBJ whole genome shotgun (WGS) entry which is preliminary data.</text>
</comment>
<dbReference type="EMBL" id="VOSK01000018">
    <property type="protein sequence ID" value="MPR25184.1"/>
    <property type="molecule type" value="Genomic_DNA"/>
</dbReference>
<protein>
    <recommendedName>
        <fullName evidence="11">Probable nicotinate-nucleotide adenylyltransferase</fullName>
        <ecNumber evidence="11">2.7.7.18</ecNumber>
    </recommendedName>
    <alternativeName>
        <fullName evidence="11">Deamido-NAD(+) diphosphorylase</fullName>
    </alternativeName>
    <alternativeName>
        <fullName evidence="11">Deamido-NAD(+) pyrophosphorylase</fullName>
    </alternativeName>
    <alternativeName>
        <fullName evidence="11">Nicotinate mononucleotide adenylyltransferase</fullName>
        <shortName evidence="11">NaMN adenylyltransferase</shortName>
    </alternativeName>
</protein>
<evidence type="ECO:0000256" key="8">
    <source>
        <dbReference type="ARBA" id="ARBA00022840"/>
    </source>
</evidence>
<evidence type="ECO:0000256" key="7">
    <source>
        <dbReference type="ARBA" id="ARBA00022741"/>
    </source>
</evidence>
<dbReference type="AlphaFoldDB" id="A0A5N7MG98"/>
<evidence type="ECO:0000256" key="9">
    <source>
        <dbReference type="ARBA" id="ARBA00023027"/>
    </source>
</evidence>
<keyword evidence="9 11" id="KW-0520">NAD</keyword>
<evidence type="ECO:0000256" key="4">
    <source>
        <dbReference type="ARBA" id="ARBA00022642"/>
    </source>
</evidence>
<feature type="domain" description="Cytidyltransferase-like" evidence="12">
    <location>
        <begin position="29"/>
        <end position="208"/>
    </location>
</feature>
<dbReference type="GO" id="GO:0004515">
    <property type="term" value="F:nicotinate-nucleotide adenylyltransferase activity"/>
    <property type="evidence" value="ECO:0007669"/>
    <property type="project" value="UniProtKB-UniRule"/>
</dbReference>
<dbReference type="Gene3D" id="3.40.50.620">
    <property type="entry name" value="HUPs"/>
    <property type="match status" value="1"/>
</dbReference>
<dbReference type="UniPathway" id="UPA00253">
    <property type="reaction ID" value="UER00332"/>
</dbReference>
<dbReference type="EC" id="2.7.7.18" evidence="11"/>
<dbReference type="InterPro" id="IPR014729">
    <property type="entry name" value="Rossmann-like_a/b/a_fold"/>
</dbReference>
<dbReference type="RefSeq" id="WP_162002877.1">
    <property type="nucleotide sequence ID" value="NZ_VOSJ01000017.1"/>
</dbReference>
<proteinExistence type="inferred from homology"/>
<reference evidence="13 14" key="1">
    <citation type="journal article" date="2019" name="Syst. Appl. Microbiol.">
        <title>Microvirga tunisiensis sp. nov., a root nodule symbiotic bacterium isolated from Lupinus micranthus and L. luteus grown in Northern Tunisia.</title>
        <authorList>
            <person name="Msaddak A."/>
            <person name="Rejili M."/>
            <person name="Duran D."/>
            <person name="Mars M."/>
            <person name="Palacios J.M."/>
            <person name="Ruiz-Argueso T."/>
            <person name="Rey L."/>
            <person name="Imperial J."/>
        </authorList>
    </citation>
    <scope>NUCLEOTIDE SEQUENCE [LARGE SCALE GENOMIC DNA]</scope>
    <source>
        <strain evidence="13 14">Lmie10</strain>
    </source>
</reference>
<evidence type="ECO:0000256" key="5">
    <source>
        <dbReference type="ARBA" id="ARBA00022679"/>
    </source>
</evidence>
<dbReference type="InterPro" id="IPR004821">
    <property type="entry name" value="Cyt_trans-like"/>
</dbReference>
<organism evidence="13 14">
    <name type="scientific">Microvirga tunisiensis</name>
    <dbReference type="NCBI Taxonomy" id="2108360"/>
    <lineage>
        <taxon>Bacteria</taxon>
        <taxon>Pseudomonadati</taxon>
        <taxon>Pseudomonadota</taxon>
        <taxon>Alphaproteobacteria</taxon>
        <taxon>Hyphomicrobiales</taxon>
        <taxon>Methylobacteriaceae</taxon>
        <taxon>Microvirga</taxon>
    </lineage>
</organism>
<evidence type="ECO:0000313" key="14">
    <source>
        <dbReference type="Proteomes" id="UP000403266"/>
    </source>
</evidence>
<comment type="similarity">
    <text evidence="3 11">Belongs to the NadD family.</text>
</comment>
<dbReference type="HAMAP" id="MF_00244">
    <property type="entry name" value="NaMN_adenylyltr"/>
    <property type="match status" value="1"/>
</dbReference>
<dbReference type="PANTHER" id="PTHR39321">
    <property type="entry name" value="NICOTINATE-NUCLEOTIDE ADENYLYLTRANSFERASE-RELATED"/>
    <property type="match status" value="1"/>
</dbReference>
<evidence type="ECO:0000259" key="12">
    <source>
        <dbReference type="Pfam" id="PF01467"/>
    </source>
</evidence>
<dbReference type="GO" id="GO:0005524">
    <property type="term" value="F:ATP binding"/>
    <property type="evidence" value="ECO:0007669"/>
    <property type="project" value="UniProtKB-KW"/>
</dbReference>
<dbReference type="Proteomes" id="UP000403266">
    <property type="component" value="Unassembled WGS sequence"/>
</dbReference>
<keyword evidence="6 11" id="KW-0548">Nucleotidyltransferase</keyword>
<comment type="catalytic activity">
    <reaction evidence="10 11">
        <text>nicotinate beta-D-ribonucleotide + ATP + H(+) = deamido-NAD(+) + diphosphate</text>
        <dbReference type="Rhea" id="RHEA:22860"/>
        <dbReference type="ChEBI" id="CHEBI:15378"/>
        <dbReference type="ChEBI" id="CHEBI:30616"/>
        <dbReference type="ChEBI" id="CHEBI:33019"/>
        <dbReference type="ChEBI" id="CHEBI:57502"/>
        <dbReference type="ChEBI" id="CHEBI:58437"/>
        <dbReference type="EC" id="2.7.7.18"/>
    </reaction>
</comment>
<comment type="pathway">
    <text evidence="2 11">Cofactor biosynthesis; NAD(+) biosynthesis; deamido-NAD(+) from nicotinate D-ribonucleotide: step 1/1.</text>
</comment>
<dbReference type="InterPro" id="IPR005248">
    <property type="entry name" value="NadD/NMNAT"/>
</dbReference>
<evidence type="ECO:0000313" key="13">
    <source>
        <dbReference type="EMBL" id="MPR25184.1"/>
    </source>
</evidence>
<evidence type="ECO:0000256" key="11">
    <source>
        <dbReference type="HAMAP-Rule" id="MF_00244"/>
    </source>
</evidence>
<sequence length="218" mass="24393">MKSSSSRFRIRPSGLTRLPRAAAGMRIGLYGGSFNPAHAGHRHVSLMALKRLGLDRVWWIVTPGNPLKDTGELATTAMRVEEAKQVSDDPRIDVTAFEEEIGARYTVDTLAYLKRRYPGVHFVWIMGADNLASFHRWRGWRRIARMMPMAVIDRPGWTLKAVRSKTAAALSASRIGENEALALPGREPPAWVFLHGPRSHLSSTKLRQMRRTSPSGGR</sequence>
<keyword evidence="7 11" id="KW-0547">Nucleotide-binding</keyword>
<evidence type="ECO:0000256" key="10">
    <source>
        <dbReference type="ARBA" id="ARBA00048721"/>
    </source>
</evidence>
<dbReference type="PANTHER" id="PTHR39321:SF3">
    <property type="entry name" value="PHOSPHOPANTETHEINE ADENYLYLTRANSFERASE"/>
    <property type="match status" value="1"/>
</dbReference>
<dbReference type="SUPFAM" id="SSF52374">
    <property type="entry name" value="Nucleotidylyl transferase"/>
    <property type="match status" value="1"/>
</dbReference>
<comment type="function">
    <text evidence="1 11">Catalyzes the reversible adenylation of nicotinate mononucleotide (NaMN) to nicotinic acid adenine dinucleotide (NaAD).</text>
</comment>
<keyword evidence="14" id="KW-1185">Reference proteome</keyword>
<dbReference type="NCBIfam" id="TIGR00482">
    <property type="entry name" value="nicotinate (nicotinamide) nucleotide adenylyltransferase"/>
    <property type="match status" value="1"/>
</dbReference>
<keyword evidence="8 11" id="KW-0067">ATP-binding</keyword>
<evidence type="ECO:0000256" key="1">
    <source>
        <dbReference type="ARBA" id="ARBA00002324"/>
    </source>
</evidence>